<dbReference type="PANTHER" id="PTHR10044:SF139">
    <property type="entry name" value="DEATH-ASSOCIATED INHIBITOR OF APOPTOSIS 2"/>
    <property type="match status" value="1"/>
</dbReference>
<dbReference type="GO" id="GO:0005634">
    <property type="term" value="C:nucleus"/>
    <property type="evidence" value="ECO:0007669"/>
    <property type="project" value="TreeGrafter"/>
</dbReference>
<dbReference type="Pfam" id="PF00653">
    <property type="entry name" value="BIR"/>
    <property type="match status" value="2"/>
</dbReference>
<dbReference type="GO" id="GO:0005737">
    <property type="term" value="C:cytoplasm"/>
    <property type="evidence" value="ECO:0007669"/>
    <property type="project" value="TreeGrafter"/>
</dbReference>
<dbReference type="OrthoDB" id="774873at2759"/>
<name>A0A816AF35_9BILA</name>
<evidence type="ECO:0000313" key="8">
    <source>
        <dbReference type="Proteomes" id="UP000663834"/>
    </source>
</evidence>
<keyword evidence="2" id="KW-0479">Metal-binding</keyword>
<evidence type="ECO:0000256" key="1">
    <source>
        <dbReference type="ARBA" id="ARBA00006672"/>
    </source>
</evidence>
<evidence type="ECO:0000313" key="7">
    <source>
        <dbReference type="EMBL" id="CAF1595021.1"/>
    </source>
</evidence>
<evidence type="ECO:0000256" key="3">
    <source>
        <dbReference type="ARBA" id="ARBA00022771"/>
    </source>
</evidence>
<comment type="similarity">
    <text evidence="1">Belongs to the IAP family.</text>
</comment>
<dbReference type="SUPFAM" id="SSF57924">
    <property type="entry name" value="Inhibitor of apoptosis (IAP) repeat"/>
    <property type="match status" value="2"/>
</dbReference>
<accession>A0A816AF35</accession>
<sequence>MGNPKNDALHTRCSYLANSIKRNKESRRQLASIPDSTVPVSLERNSLQEIDIIPTARLRTYATWPHCTPNREVMSSSGWFYTNFNDRVICIYCNTVCHQWIKTDNPFEVHARLAPKCPFVLSTTPTTKEAPALVTQNVEGDFQPRHPLMCTIMERQETFNSNAWTYTSPTAHDLAEAGFFYAGYENVVICFYCGGSLKRWGANDNPTIEHCRWFPNCLYAKHLSGDDLYERIQIRKKQLEIQNNRIDDELLKRLIQARLDLPLTRRLSAKYGISIVRRCIEDQWKMNNDDFSSDSDLTIACFILRQQIDACQGDKDKLIVPSQSQISVSLSNMTQTKLEECVVCVTEGRQLACLPCGHVCACVVCGYGLQKCPICRHTIQSFVRIYT</sequence>
<dbReference type="AlphaFoldDB" id="A0A816AF35"/>
<dbReference type="GO" id="GO:0008270">
    <property type="term" value="F:zinc ion binding"/>
    <property type="evidence" value="ECO:0007669"/>
    <property type="project" value="UniProtKB-KW"/>
</dbReference>
<dbReference type="PANTHER" id="PTHR10044">
    <property type="entry name" value="INHIBITOR OF APOPTOSIS"/>
    <property type="match status" value="1"/>
</dbReference>
<evidence type="ECO:0000256" key="2">
    <source>
        <dbReference type="ARBA" id="ARBA00022723"/>
    </source>
</evidence>
<dbReference type="Pfam" id="PF13920">
    <property type="entry name" value="zf-C3HC4_3"/>
    <property type="match status" value="1"/>
</dbReference>
<dbReference type="Proteomes" id="UP000663834">
    <property type="component" value="Unassembled WGS sequence"/>
</dbReference>
<dbReference type="Gene3D" id="3.30.40.10">
    <property type="entry name" value="Zinc/RING finger domain, C3HC4 (zinc finger)"/>
    <property type="match status" value="1"/>
</dbReference>
<keyword evidence="3 5" id="KW-0863">Zinc-finger</keyword>
<dbReference type="InterPro" id="IPR013083">
    <property type="entry name" value="Znf_RING/FYVE/PHD"/>
</dbReference>
<dbReference type="Gene3D" id="1.10.1170.10">
    <property type="entry name" value="Inhibitor Of Apoptosis Protein (2mihbC-IAP-1), Chain A"/>
    <property type="match status" value="2"/>
</dbReference>
<gene>
    <name evidence="7" type="ORF">KQP761_LOCUS21610</name>
</gene>
<comment type="caution">
    <text evidence="7">The sequence shown here is derived from an EMBL/GenBank/DDBJ whole genome shotgun (WGS) entry which is preliminary data.</text>
</comment>
<dbReference type="InterPro" id="IPR001841">
    <property type="entry name" value="Znf_RING"/>
</dbReference>
<dbReference type="EMBL" id="CAJNOW010011204">
    <property type="protein sequence ID" value="CAF1595021.1"/>
    <property type="molecule type" value="Genomic_DNA"/>
</dbReference>
<protein>
    <recommendedName>
        <fullName evidence="6">RING-type domain-containing protein</fullName>
    </recommendedName>
</protein>
<dbReference type="PROSITE" id="PS50143">
    <property type="entry name" value="BIR_REPEAT_2"/>
    <property type="match status" value="2"/>
</dbReference>
<feature type="domain" description="RING-type" evidence="6">
    <location>
        <begin position="341"/>
        <end position="376"/>
    </location>
</feature>
<evidence type="ECO:0000256" key="4">
    <source>
        <dbReference type="ARBA" id="ARBA00022833"/>
    </source>
</evidence>
<reference evidence="7" key="1">
    <citation type="submission" date="2021-02" db="EMBL/GenBank/DDBJ databases">
        <authorList>
            <person name="Nowell W R."/>
        </authorList>
    </citation>
    <scope>NUCLEOTIDE SEQUENCE</scope>
</reference>
<organism evidence="7 8">
    <name type="scientific">Rotaria magnacalcarata</name>
    <dbReference type="NCBI Taxonomy" id="392030"/>
    <lineage>
        <taxon>Eukaryota</taxon>
        <taxon>Metazoa</taxon>
        <taxon>Spiralia</taxon>
        <taxon>Gnathifera</taxon>
        <taxon>Rotifera</taxon>
        <taxon>Eurotatoria</taxon>
        <taxon>Bdelloidea</taxon>
        <taxon>Philodinida</taxon>
        <taxon>Philodinidae</taxon>
        <taxon>Rotaria</taxon>
    </lineage>
</organism>
<dbReference type="SMART" id="SM00238">
    <property type="entry name" value="BIR"/>
    <property type="match status" value="2"/>
</dbReference>
<dbReference type="CDD" id="cd00022">
    <property type="entry name" value="BIR"/>
    <property type="match status" value="2"/>
</dbReference>
<dbReference type="PROSITE" id="PS50089">
    <property type="entry name" value="ZF_RING_2"/>
    <property type="match status" value="1"/>
</dbReference>
<dbReference type="FunFam" id="1.10.1170.10:FF:000002">
    <property type="entry name" value="Baculoviral IAP repeat containing 7"/>
    <property type="match status" value="1"/>
</dbReference>
<dbReference type="InterPro" id="IPR050784">
    <property type="entry name" value="IAP"/>
</dbReference>
<keyword evidence="4" id="KW-0862">Zinc</keyword>
<evidence type="ECO:0000256" key="5">
    <source>
        <dbReference type="PROSITE-ProRule" id="PRU00175"/>
    </source>
</evidence>
<proteinExistence type="inferred from homology"/>
<evidence type="ECO:0000259" key="6">
    <source>
        <dbReference type="PROSITE" id="PS50089"/>
    </source>
</evidence>
<dbReference type="InterPro" id="IPR001370">
    <property type="entry name" value="BIR_rpt"/>
</dbReference>